<name>A0A0S4KHP9_BODSA</name>
<feature type="compositionally biased region" description="Polar residues" evidence="6">
    <location>
        <begin position="330"/>
        <end position="341"/>
    </location>
</feature>
<feature type="compositionally biased region" description="Polar residues" evidence="6">
    <location>
        <begin position="159"/>
        <end position="174"/>
    </location>
</feature>
<evidence type="ECO:0000313" key="10">
    <source>
        <dbReference type="Proteomes" id="UP000051952"/>
    </source>
</evidence>
<evidence type="ECO:0000256" key="4">
    <source>
        <dbReference type="RuleBase" id="RU000394"/>
    </source>
</evidence>
<dbReference type="VEuPathDB" id="TriTrypDB:BSAL_69760"/>
<evidence type="ECO:0000313" key="9">
    <source>
        <dbReference type="EMBL" id="CUI14124.1"/>
    </source>
</evidence>
<feature type="compositionally biased region" description="Low complexity" evidence="6">
    <location>
        <begin position="185"/>
        <end position="220"/>
    </location>
</feature>
<evidence type="ECO:0000256" key="3">
    <source>
        <dbReference type="PROSITE-ProRule" id="PRU00283"/>
    </source>
</evidence>
<evidence type="ECO:0000259" key="8">
    <source>
        <dbReference type="PROSITE" id="PS50179"/>
    </source>
</evidence>
<protein>
    <recommendedName>
        <fullName evidence="4">Kinesin-like protein</fullName>
    </recommendedName>
</protein>
<dbReference type="PROSITE" id="PS50179">
    <property type="entry name" value="VHS"/>
    <property type="match status" value="1"/>
</dbReference>
<keyword evidence="1 3" id="KW-0547">Nucleotide-binding</keyword>
<dbReference type="PANTHER" id="PTHR47972">
    <property type="entry name" value="KINESIN-LIKE PROTEIN KLP-3"/>
    <property type="match status" value="1"/>
</dbReference>
<dbReference type="InterPro" id="IPR002014">
    <property type="entry name" value="VHS_dom"/>
</dbReference>
<keyword evidence="10" id="KW-1185">Reference proteome</keyword>
<dbReference type="InterPro" id="IPR008942">
    <property type="entry name" value="ENTH_VHS"/>
</dbReference>
<dbReference type="Gene3D" id="3.40.850.10">
    <property type="entry name" value="Kinesin motor domain"/>
    <property type="match status" value="1"/>
</dbReference>
<organism evidence="9 10">
    <name type="scientific">Bodo saltans</name>
    <name type="common">Flagellated protozoan</name>
    <dbReference type="NCBI Taxonomy" id="75058"/>
    <lineage>
        <taxon>Eukaryota</taxon>
        <taxon>Discoba</taxon>
        <taxon>Euglenozoa</taxon>
        <taxon>Kinetoplastea</taxon>
        <taxon>Metakinetoplastina</taxon>
        <taxon>Eubodonida</taxon>
        <taxon>Bodonidae</taxon>
        <taxon>Bodo</taxon>
    </lineage>
</organism>
<dbReference type="AlphaFoldDB" id="A0A0S4KHP9"/>
<dbReference type="GO" id="GO:0003777">
    <property type="term" value="F:microtubule motor activity"/>
    <property type="evidence" value="ECO:0007669"/>
    <property type="project" value="InterPro"/>
</dbReference>
<evidence type="ECO:0000256" key="2">
    <source>
        <dbReference type="ARBA" id="ARBA00022840"/>
    </source>
</evidence>
<dbReference type="InterPro" id="IPR019821">
    <property type="entry name" value="Kinesin_motor_CS"/>
</dbReference>
<dbReference type="PROSITE" id="PS00411">
    <property type="entry name" value="KINESIN_MOTOR_1"/>
    <property type="match status" value="1"/>
</dbReference>
<feature type="binding site" evidence="3">
    <location>
        <begin position="656"/>
        <end position="663"/>
    </location>
    <ligand>
        <name>ATP</name>
        <dbReference type="ChEBI" id="CHEBI:30616"/>
    </ligand>
</feature>
<keyword evidence="3 4" id="KW-0505">Motor protein</keyword>
<evidence type="ECO:0000256" key="5">
    <source>
        <dbReference type="SAM" id="Coils"/>
    </source>
</evidence>
<feature type="coiled-coil region" evidence="5">
    <location>
        <begin position="392"/>
        <end position="454"/>
    </location>
</feature>
<feature type="compositionally biased region" description="Gly residues" evidence="6">
    <location>
        <begin position="128"/>
        <end position="137"/>
    </location>
</feature>
<dbReference type="EMBL" id="CYKH01000497">
    <property type="protein sequence ID" value="CUI14124.1"/>
    <property type="molecule type" value="Genomic_DNA"/>
</dbReference>
<proteinExistence type="inferred from homology"/>
<dbReference type="InterPro" id="IPR027417">
    <property type="entry name" value="P-loop_NTPase"/>
</dbReference>
<evidence type="ECO:0000259" key="7">
    <source>
        <dbReference type="PROSITE" id="PS50067"/>
    </source>
</evidence>
<dbReference type="InterPro" id="IPR027640">
    <property type="entry name" value="Kinesin-like_fam"/>
</dbReference>
<keyword evidence="2 3" id="KW-0067">ATP-binding</keyword>
<dbReference type="OrthoDB" id="3176171at2759"/>
<dbReference type="PANTHER" id="PTHR47972:SF28">
    <property type="entry name" value="KINESIN-LIKE PROTEIN KLP-3"/>
    <property type="match status" value="1"/>
</dbReference>
<evidence type="ECO:0000256" key="6">
    <source>
        <dbReference type="SAM" id="MobiDB-lite"/>
    </source>
</evidence>
<feature type="domain" description="VHS" evidence="8">
    <location>
        <begin position="1"/>
        <end position="119"/>
    </location>
</feature>
<keyword evidence="4" id="KW-0493">Microtubule</keyword>
<dbReference type="GO" id="GO:0035091">
    <property type="term" value="F:phosphatidylinositol binding"/>
    <property type="evidence" value="ECO:0007669"/>
    <property type="project" value="InterPro"/>
</dbReference>
<dbReference type="Pfam" id="PF00790">
    <property type="entry name" value="VHS"/>
    <property type="match status" value="1"/>
</dbReference>
<dbReference type="Pfam" id="PF00225">
    <property type="entry name" value="Kinesin"/>
    <property type="match status" value="1"/>
</dbReference>
<evidence type="ECO:0000256" key="1">
    <source>
        <dbReference type="ARBA" id="ARBA00022741"/>
    </source>
</evidence>
<reference evidence="10" key="1">
    <citation type="submission" date="2015-09" db="EMBL/GenBank/DDBJ databases">
        <authorList>
            <consortium name="Pathogen Informatics"/>
        </authorList>
    </citation>
    <scope>NUCLEOTIDE SEQUENCE [LARGE SCALE GENOMIC DNA]</scope>
    <source>
        <strain evidence="10">Lake Konstanz</strain>
    </source>
</reference>
<gene>
    <name evidence="9" type="ORF">BSAL_69760</name>
</gene>
<feature type="domain" description="Kinesin motor" evidence="7">
    <location>
        <begin position="572"/>
        <end position="897"/>
    </location>
</feature>
<dbReference type="InterPro" id="IPR036961">
    <property type="entry name" value="Kinesin_motor_dom_sf"/>
</dbReference>
<dbReference type="PRINTS" id="PR00380">
    <property type="entry name" value="KINESINHEAVY"/>
</dbReference>
<dbReference type="GO" id="GO:0007018">
    <property type="term" value="P:microtubule-based movement"/>
    <property type="evidence" value="ECO:0007669"/>
    <property type="project" value="InterPro"/>
</dbReference>
<dbReference type="SMART" id="SM00129">
    <property type="entry name" value="KISc"/>
    <property type="match status" value="1"/>
</dbReference>
<feature type="region of interest" description="Disordered" evidence="6">
    <location>
        <begin position="330"/>
        <end position="366"/>
    </location>
</feature>
<dbReference type="OMA" id="IYCEQIR"/>
<dbReference type="GO" id="GO:0005524">
    <property type="term" value="F:ATP binding"/>
    <property type="evidence" value="ECO:0007669"/>
    <property type="project" value="UniProtKB-UniRule"/>
</dbReference>
<dbReference type="Gene3D" id="1.25.40.90">
    <property type="match status" value="1"/>
</dbReference>
<dbReference type="GO" id="GO:0005874">
    <property type="term" value="C:microtubule"/>
    <property type="evidence" value="ECO:0007669"/>
    <property type="project" value="UniProtKB-KW"/>
</dbReference>
<comment type="similarity">
    <text evidence="3 4">Belongs to the TRAFAC class myosin-kinesin ATPase superfamily. Kinesin family.</text>
</comment>
<accession>A0A0S4KHP9</accession>
<dbReference type="GO" id="GO:0008017">
    <property type="term" value="F:microtubule binding"/>
    <property type="evidence" value="ECO:0007669"/>
    <property type="project" value="InterPro"/>
</dbReference>
<dbReference type="FunFam" id="3.40.850.10:FF:000146">
    <property type="entry name" value="Kinesin-like protein"/>
    <property type="match status" value="1"/>
</dbReference>
<dbReference type="GO" id="GO:0043130">
    <property type="term" value="F:ubiquitin binding"/>
    <property type="evidence" value="ECO:0007669"/>
    <property type="project" value="InterPro"/>
</dbReference>
<dbReference type="InterPro" id="IPR001752">
    <property type="entry name" value="Kinesin_motor_dom"/>
</dbReference>
<keyword evidence="5" id="KW-0175">Coiled coil</keyword>
<sequence>MRIHGPDIVLDQLKTNLKHGTPEMQIRSLNILNQCVLNSGQNVIIALSSEKWCERFTNVAKTTKSDAVRDHVIRQLLIWYHKYRTNGLEQCLGRFGQSKQLKTPFLNMSRLVKQAIERRNAANNAASGGSGSSGGGNTPPASPTYVDPNGSSFGGSSGYQQRPRATTSAAQNQRDAIFQGASGGQRVQPSSFHQQQQYQQQRQSGYSFSSSQNGAAQGASRDADGISNLETFILDAQGDLASLEYGLSHPDMLDRSVALDCQRHKKEVGRKLTVYMDIIPPQYNEALMRLLENLSNALDSYEMFSGEDLGEGGLSRLKSYGAPAFAQAYNSPSRQAPAASSNANGAHGDDNDEDDEGGSPHHPKAVLRRGDSVAGEAHRQAVEAQQESIRLLDVERQELASAREEVKRLQVQYEEVQAKYKDAKTKNKKALNMITESTNQIEELENRIAELEEGGAATGGDPQRLTSSQKIVEKVVVKAPEVDEAVVHKLRHNIQTIRRDLRELKTATLPDWRRDFQFMSSQVTGAIANIVVAAQAERAGDVKALQWAQELYRKEMKLRKQYYNQIQELKGNIRVFCRVRPMSRKELSDGHTEVTSFSAEGGNDELRLVDNNGRTRVFEFDNVYSPDTTQTKVFEDTAPLIDSVVDGFNVCIFAYGQTGSGKTFTMTGYDDKGINKRALDRLFQIIEERRESEESTVSVSVLEIYCEQIRDLLATRSEANRLTYDVKTGGPFGNYVTNLSESEVTSPAEIDSIMDRASSNRSEGKTDMNAHSSRSHMVLYVIVRTRNLHTGVQSYGKLSLVDLAGSERLDKSGSEGQAAKEAVAINKSLSALGDVIAGLSNTGQKHIPFRNSILTFLLQDSMAGQAKVLMFCCVSPASYNVNESFSSLQFATRARGVSLGQAKKNVIS</sequence>
<dbReference type="Proteomes" id="UP000051952">
    <property type="component" value="Unassembled WGS sequence"/>
</dbReference>
<dbReference type="PROSITE" id="PS50067">
    <property type="entry name" value="KINESIN_MOTOR_2"/>
    <property type="match status" value="1"/>
</dbReference>
<dbReference type="SUPFAM" id="SSF52540">
    <property type="entry name" value="P-loop containing nucleoside triphosphate hydrolases"/>
    <property type="match status" value="1"/>
</dbReference>
<feature type="region of interest" description="Disordered" evidence="6">
    <location>
        <begin position="122"/>
        <end position="222"/>
    </location>
</feature>
<dbReference type="SUPFAM" id="SSF48464">
    <property type="entry name" value="ENTH/VHS domain"/>
    <property type="match status" value="1"/>
</dbReference>